<keyword evidence="5" id="KW-0143">Chaperone</keyword>
<evidence type="ECO:0000256" key="3">
    <source>
        <dbReference type="ARBA" id="ARBA00013194"/>
    </source>
</evidence>
<dbReference type="InterPro" id="IPR008881">
    <property type="entry name" value="Trigger_fac_ribosome-bd_bac"/>
</dbReference>
<comment type="function">
    <text evidence="7">Involved in protein export. Acts as a chaperone by maintaining the newly synthesized protein in an open conformation. Functions as a peptidyl-prolyl cis-trans isomerase.</text>
</comment>
<dbReference type="AlphaFoldDB" id="A0ABD1LZR4"/>
<dbReference type="Proteomes" id="UP001603857">
    <property type="component" value="Unassembled WGS sequence"/>
</dbReference>
<comment type="catalytic activity">
    <reaction evidence="1">
        <text>[protein]-peptidylproline (omega=180) = [protein]-peptidylproline (omega=0)</text>
        <dbReference type="Rhea" id="RHEA:16237"/>
        <dbReference type="Rhea" id="RHEA-COMP:10747"/>
        <dbReference type="Rhea" id="RHEA-COMP:10748"/>
        <dbReference type="ChEBI" id="CHEBI:83833"/>
        <dbReference type="ChEBI" id="CHEBI:83834"/>
        <dbReference type="EC" id="5.2.1.8"/>
    </reaction>
</comment>
<evidence type="ECO:0000256" key="2">
    <source>
        <dbReference type="ARBA" id="ARBA00005464"/>
    </source>
</evidence>
<evidence type="ECO:0000256" key="5">
    <source>
        <dbReference type="ARBA" id="ARBA00023186"/>
    </source>
</evidence>
<keyword evidence="10" id="KW-1185">Reference proteome</keyword>
<dbReference type="Gene3D" id="3.30.70.1050">
    <property type="entry name" value="Trigger factor ribosome-binding domain"/>
    <property type="match status" value="1"/>
</dbReference>
<protein>
    <recommendedName>
        <fullName evidence="3">peptidylprolyl isomerase</fullName>
        <ecNumber evidence="3">5.2.1.8</ecNumber>
    </recommendedName>
</protein>
<keyword evidence="4" id="KW-0697">Rotamase</keyword>
<comment type="similarity">
    <text evidence="2">Belongs to the FKBP-type PPIase family. Tig subfamily.</text>
</comment>
<evidence type="ECO:0000256" key="4">
    <source>
        <dbReference type="ARBA" id="ARBA00023110"/>
    </source>
</evidence>
<dbReference type="InterPro" id="IPR005215">
    <property type="entry name" value="Trig_fac"/>
</dbReference>
<dbReference type="PANTHER" id="PTHR30560:SF4">
    <property type="entry name" value="OS01G0894700 PROTEIN"/>
    <property type="match status" value="1"/>
</dbReference>
<dbReference type="InterPro" id="IPR036611">
    <property type="entry name" value="Trigger_fac_ribosome-bd_sf"/>
</dbReference>
<name>A0ABD1LZR4_9FABA</name>
<gene>
    <name evidence="9" type="ORF">Fmac_022319</name>
</gene>
<evidence type="ECO:0000259" key="8">
    <source>
        <dbReference type="Pfam" id="PF05697"/>
    </source>
</evidence>
<dbReference type="SUPFAM" id="SSF102735">
    <property type="entry name" value="Trigger factor ribosome-binding domain"/>
    <property type="match status" value="1"/>
</dbReference>
<evidence type="ECO:0000256" key="7">
    <source>
        <dbReference type="ARBA" id="ARBA00024849"/>
    </source>
</evidence>
<feature type="domain" description="Trigger factor ribosome-binding bacterial" evidence="8">
    <location>
        <begin position="99"/>
        <end position="221"/>
    </location>
</feature>
<evidence type="ECO:0000313" key="9">
    <source>
        <dbReference type="EMBL" id="KAL2328892.1"/>
    </source>
</evidence>
<dbReference type="FunFam" id="3.30.70.1050:FF:000004">
    <property type="entry name" value="Trigger factor"/>
    <property type="match status" value="1"/>
</dbReference>
<comment type="caution">
    <text evidence="9">The sequence shown here is derived from an EMBL/GenBank/DDBJ whole genome shotgun (WGS) entry which is preliminary data.</text>
</comment>
<sequence length="226" mass="25027">MMMASRSNSISFGVWSFTICPLSRTRTSSIHDLANPNAKSRARDTFSLGLSRRRSFGILSSPTVTPLRHLITPISALNSGLEASISDSNDISSILTNAKIVVDSEDENKIQLRVDLTGDQTQKVFDRILANLGRTAPPVPGFRMQKGGKCMQIPKDFLVQMLGEERVTKFAIQEILNSTMGDYVKKENLDVKDRKISTTQTAEQLKKSFTPGNEFGFNVIIEPENS</sequence>
<evidence type="ECO:0000313" key="10">
    <source>
        <dbReference type="Proteomes" id="UP001603857"/>
    </source>
</evidence>
<dbReference type="EMBL" id="JBGMDY010000007">
    <property type="protein sequence ID" value="KAL2328892.1"/>
    <property type="molecule type" value="Genomic_DNA"/>
</dbReference>
<dbReference type="Pfam" id="PF05697">
    <property type="entry name" value="Trigger_N"/>
    <property type="match status" value="1"/>
</dbReference>
<proteinExistence type="inferred from homology"/>
<evidence type="ECO:0000256" key="1">
    <source>
        <dbReference type="ARBA" id="ARBA00000971"/>
    </source>
</evidence>
<keyword evidence="6" id="KW-0413">Isomerase</keyword>
<accession>A0ABD1LZR4</accession>
<reference evidence="9 10" key="1">
    <citation type="submission" date="2024-08" db="EMBL/GenBank/DDBJ databases">
        <title>Insights into the chromosomal genome structure of Flemingia macrophylla.</title>
        <authorList>
            <person name="Ding Y."/>
            <person name="Zhao Y."/>
            <person name="Bi W."/>
            <person name="Wu M."/>
            <person name="Zhao G."/>
            <person name="Gong Y."/>
            <person name="Li W."/>
            <person name="Zhang P."/>
        </authorList>
    </citation>
    <scope>NUCLEOTIDE SEQUENCE [LARGE SCALE GENOMIC DNA]</scope>
    <source>
        <strain evidence="9">DYQJB</strain>
        <tissue evidence="9">Leaf</tissue>
    </source>
</reference>
<dbReference type="PANTHER" id="PTHR30560">
    <property type="entry name" value="TRIGGER FACTOR CHAPERONE AND PEPTIDYL-PROLYL CIS/TRANS ISOMERASE"/>
    <property type="match status" value="1"/>
</dbReference>
<evidence type="ECO:0000256" key="6">
    <source>
        <dbReference type="ARBA" id="ARBA00023235"/>
    </source>
</evidence>
<dbReference type="GO" id="GO:0003755">
    <property type="term" value="F:peptidyl-prolyl cis-trans isomerase activity"/>
    <property type="evidence" value="ECO:0007669"/>
    <property type="project" value="UniProtKB-KW"/>
</dbReference>
<dbReference type="EC" id="5.2.1.8" evidence="3"/>
<organism evidence="9 10">
    <name type="scientific">Flemingia macrophylla</name>
    <dbReference type="NCBI Taxonomy" id="520843"/>
    <lineage>
        <taxon>Eukaryota</taxon>
        <taxon>Viridiplantae</taxon>
        <taxon>Streptophyta</taxon>
        <taxon>Embryophyta</taxon>
        <taxon>Tracheophyta</taxon>
        <taxon>Spermatophyta</taxon>
        <taxon>Magnoliopsida</taxon>
        <taxon>eudicotyledons</taxon>
        <taxon>Gunneridae</taxon>
        <taxon>Pentapetalae</taxon>
        <taxon>rosids</taxon>
        <taxon>fabids</taxon>
        <taxon>Fabales</taxon>
        <taxon>Fabaceae</taxon>
        <taxon>Papilionoideae</taxon>
        <taxon>50 kb inversion clade</taxon>
        <taxon>NPAAA clade</taxon>
        <taxon>indigoferoid/millettioid clade</taxon>
        <taxon>Phaseoleae</taxon>
        <taxon>Flemingia</taxon>
    </lineage>
</organism>